<evidence type="ECO:0000313" key="2">
    <source>
        <dbReference type="Proteomes" id="UP000783742"/>
    </source>
</evidence>
<name>A0ABS6FG75_9FIRM</name>
<comment type="caution">
    <text evidence="1">The sequence shown here is derived from an EMBL/GenBank/DDBJ whole genome shotgun (WGS) entry which is preliminary data.</text>
</comment>
<dbReference type="Proteomes" id="UP000783742">
    <property type="component" value="Unassembled WGS sequence"/>
</dbReference>
<reference evidence="1 2" key="1">
    <citation type="submission" date="2021-06" db="EMBL/GenBank/DDBJ databases">
        <authorList>
            <person name="Sun Q."/>
            <person name="Li D."/>
        </authorList>
    </citation>
    <scope>NUCLEOTIDE SEQUENCE [LARGE SCALE GENOMIC DNA]</scope>
    <source>
        <strain evidence="1 2">MSJ-1</strain>
    </source>
</reference>
<sequence length="138" mass="15976">MMRRKKRGNKSRIVIILFFIVLLFLGVNLISSRNKIVDINPKDVDYVEIIGFKTGNMKTINDKRSVEKIVKNLNKLRGKQANKDTNAEITNYINVYFTSGNKISFVKTGLTLRVNNIYYNISSRNSRIIENIIEDFGR</sequence>
<accession>A0ABS6FG75</accession>
<evidence type="ECO:0000313" key="1">
    <source>
        <dbReference type="EMBL" id="MBU5668458.1"/>
    </source>
</evidence>
<keyword evidence="2" id="KW-1185">Reference proteome</keyword>
<proteinExistence type="predicted"/>
<organism evidence="1 2">
    <name type="scientific">Peptoniphilus ovalis</name>
    <dbReference type="NCBI Taxonomy" id="2841503"/>
    <lineage>
        <taxon>Bacteria</taxon>
        <taxon>Bacillati</taxon>
        <taxon>Bacillota</taxon>
        <taxon>Tissierellia</taxon>
        <taxon>Tissierellales</taxon>
        <taxon>Peptoniphilaceae</taxon>
        <taxon>Peptoniphilus</taxon>
    </lineage>
</organism>
<dbReference type="EMBL" id="JAHLQO010000001">
    <property type="protein sequence ID" value="MBU5668458.1"/>
    <property type="molecule type" value="Genomic_DNA"/>
</dbReference>
<protein>
    <submittedName>
        <fullName evidence="1">Uncharacterized protein</fullName>
    </submittedName>
</protein>
<gene>
    <name evidence="1" type="ORF">KQI68_01250</name>
</gene>